<evidence type="ECO:0000256" key="1">
    <source>
        <dbReference type="SAM" id="MobiDB-lite"/>
    </source>
</evidence>
<proteinExistence type="predicted"/>
<accession>A0A815WR10</accession>
<dbReference type="EMBL" id="CAJOBC010092359">
    <property type="protein sequence ID" value="CAF4408649.1"/>
    <property type="molecule type" value="Genomic_DNA"/>
</dbReference>
<organism evidence="2 4">
    <name type="scientific">Didymodactylos carnosus</name>
    <dbReference type="NCBI Taxonomy" id="1234261"/>
    <lineage>
        <taxon>Eukaryota</taxon>
        <taxon>Metazoa</taxon>
        <taxon>Spiralia</taxon>
        <taxon>Gnathifera</taxon>
        <taxon>Rotifera</taxon>
        <taxon>Eurotatoria</taxon>
        <taxon>Bdelloidea</taxon>
        <taxon>Philodinida</taxon>
        <taxon>Philodinidae</taxon>
        <taxon>Didymodactylos</taxon>
    </lineage>
</organism>
<sequence length="113" mass="12961">MWSVKHYSRQQVKQESEITPGSDNNSGESDDECFFPMPTAAFDQPDMLPEMNLKDYFPDGNDNVHDVVYNADYENESPLLYTVSHRTVKLAVKVIMNFALDANLDKSRTIRLL</sequence>
<dbReference type="Proteomes" id="UP000681722">
    <property type="component" value="Unassembled WGS sequence"/>
</dbReference>
<evidence type="ECO:0000313" key="2">
    <source>
        <dbReference type="EMBL" id="CAF1547817.1"/>
    </source>
</evidence>
<keyword evidence="4" id="KW-1185">Reference proteome</keyword>
<feature type="region of interest" description="Disordered" evidence="1">
    <location>
        <begin position="1"/>
        <end position="35"/>
    </location>
</feature>
<comment type="caution">
    <text evidence="2">The sequence shown here is derived from an EMBL/GenBank/DDBJ whole genome shotgun (WGS) entry which is preliminary data.</text>
</comment>
<evidence type="ECO:0000313" key="4">
    <source>
        <dbReference type="Proteomes" id="UP000663829"/>
    </source>
</evidence>
<dbReference type="Proteomes" id="UP000663829">
    <property type="component" value="Unassembled WGS sequence"/>
</dbReference>
<gene>
    <name evidence="2" type="ORF">GPM918_LOCUS39013</name>
    <name evidence="3" type="ORF">SRO942_LOCUS39867</name>
</gene>
<feature type="compositionally biased region" description="Polar residues" evidence="1">
    <location>
        <begin position="9"/>
        <end position="27"/>
    </location>
</feature>
<dbReference type="AlphaFoldDB" id="A0A815WR10"/>
<name>A0A815WR10_9BILA</name>
<protein>
    <submittedName>
        <fullName evidence="2">Uncharacterized protein</fullName>
    </submittedName>
</protein>
<feature type="non-terminal residue" evidence="2">
    <location>
        <position position="113"/>
    </location>
</feature>
<evidence type="ECO:0000313" key="3">
    <source>
        <dbReference type="EMBL" id="CAF4408649.1"/>
    </source>
</evidence>
<reference evidence="2" key="1">
    <citation type="submission" date="2021-02" db="EMBL/GenBank/DDBJ databases">
        <authorList>
            <person name="Nowell W R."/>
        </authorList>
    </citation>
    <scope>NUCLEOTIDE SEQUENCE</scope>
</reference>
<dbReference type="EMBL" id="CAJNOQ010026695">
    <property type="protein sequence ID" value="CAF1547817.1"/>
    <property type="molecule type" value="Genomic_DNA"/>
</dbReference>